<accession>A0A8K1C356</accession>
<dbReference type="EMBL" id="SPLM01000147">
    <property type="protein sequence ID" value="TMW55508.1"/>
    <property type="molecule type" value="Genomic_DNA"/>
</dbReference>
<organism evidence="2 3">
    <name type="scientific">Pythium oligandrum</name>
    <name type="common">Mycoparasitic fungus</name>
    <dbReference type="NCBI Taxonomy" id="41045"/>
    <lineage>
        <taxon>Eukaryota</taxon>
        <taxon>Sar</taxon>
        <taxon>Stramenopiles</taxon>
        <taxon>Oomycota</taxon>
        <taxon>Peronosporomycetes</taxon>
        <taxon>Pythiales</taxon>
        <taxon>Pythiaceae</taxon>
        <taxon>Pythium</taxon>
    </lineage>
</organism>
<feature type="transmembrane region" description="Helical" evidence="1">
    <location>
        <begin position="405"/>
        <end position="425"/>
    </location>
</feature>
<comment type="caution">
    <text evidence="2">The sequence shown here is derived from an EMBL/GenBank/DDBJ whole genome shotgun (WGS) entry which is preliminary data.</text>
</comment>
<evidence type="ECO:0000256" key="1">
    <source>
        <dbReference type="SAM" id="Phobius"/>
    </source>
</evidence>
<feature type="transmembrane region" description="Helical" evidence="1">
    <location>
        <begin position="311"/>
        <end position="332"/>
    </location>
</feature>
<evidence type="ECO:0008006" key="4">
    <source>
        <dbReference type="Google" id="ProtNLM"/>
    </source>
</evidence>
<dbReference type="AlphaFoldDB" id="A0A8K1C356"/>
<feature type="transmembrane region" description="Helical" evidence="1">
    <location>
        <begin position="267"/>
        <end position="291"/>
    </location>
</feature>
<feature type="transmembrane region" description="Helical" evidence="1">
    <location>
        <begin position="65"/>
        <end position="88"/>
    </location>
</feature>
<keyword evidence="3" id="KW-1185">Reference proteome</keyword>
<keyword evidence="1" id="KW-1133">Transmembrane helix</keyword>
<proteinExistence type="predicted"/>
<reference evidence="2" key="1">
    <citation type="submission" date="2019-03" db="EMBL/GenBank/DDBJ databases">
        <title>Long read genome sequence of the mycoparasitic Pythium oligandrum ATCC 38472 isolated from sugarbeet rhizosphere.</title>
        <authorList>
            <person name="Gaulin E."/>
        </authorList>
    </citation>
    <scope>NUCLEOTIDE SEQUENCE</scope>
    <source>
        <strain evidence="2">ATCC 38472_TT</strain>
    </source>
</reference>
<feature type="transmembrane region" description="Helical" evidence="1">
    <location>
        <begin position="109"/>
        <end position="129"/>
    </location>
</feature>
<feature type="transmembrane region" description="Helical" evidence="1">
    <location>
        <begin position="372"/>
        <end position="393"/>
    </location>
</feature>
<feature type="transmembrane region" description="Helical" evidence="1">
    <location>
        <begin position="344"/>
        <end position="366"/>
    </location>
</feature>
<keyword evidence="1" id="KW-0472">Membrane</keyword>
<gene>
    <name evidence="2" type="ORF">Poli38472_010390</name>
</gene>
<sequence>MLYRAGFLCFVARIFVNHGLFKFVMDGVVVSALSLVIIILLFFSLDVIKVLVSHYEFWFISALNAVHWMLFSWALGSSRALICGFAWFSLQSVSFVDANHRSFRQTIASVILATPLLVGTCMVLSFQLVDDARTFDIVVSGDKKAALSDMLEFTTFTLAVFMVKLAIVKRNRIHSSFPGYSNVPCVLCKATLRLRPVRLGSSRRHGITVEGVLVKLGRERSRDRLSKQQLILGRLPAHQIDARHTFAPISYLLSHPAWLRHRRGLRFALKTVGLTGYCALAWPMVSTLFGISSVSTSPSISVSALLVTVNGFSAVLGFGCTLVFCGTFVLFYQRELLKLVLLNFDFLFSSAQATLYTLCLCDMARWNDEHTLVMFSWLVWLLWALTLDALTPVVKRDIFRFSKRLAAPVMITILAANCTVFYVLIFSPKATVGGRELLRVTVHSSYVYSVRTNEIVLGRVVMMFLWCSRQVVLLLTRKEDELNLIRGFVEYLSPYASFPSFRAGPVAPSTSASCDDGRRNRLRELRLGERVVVIPSPLTDGPRQH</sequence>
<feature type="transmembrane region" description="Helical" evidence="1">
    <location>
        <begin position="149"/>
        <end position="167"/>
    </location>
</feature>
<keyword evidence="1" id="KW-0812">Transmembrane</keyword>
<protein>
    <recommendedName>
        <fullName evidence="4">Transmembrane protein</fullName>
    </recommendedName>
</protein>
<evidence type="ECO:0000313" key="3">
    <source>
        <dbReference type="Proteomes" id="UP000794436"/>
    </source>
</evidence>
<feature type="transmembrane region" description="Helical" evidence="1">
    <location>
        <begin position="23"/>
        <end position="45"/>
    </location>
</feature>
<name>A0A8K1C356_PYTOL</name>
<evidence type="ECO:0000313" key="2">
    <source>
        <dbReference type="EMBL" id="TMW55508.1"/>
    </source>
</evidence>
<dbReference type="Proteomes" id="UP000794436">
    <property type="component" value="Unassembled WGS sequence"/>
</dbReference>